<comment type="caution">
    <text evidence="1">The sequence shown here is derived from an EMBL/GenBank/DDBJ whole genome shotgun (WGS) entry which is preliminary data.</text>
</comment>
<reference evidence="1" key="1">
    <citation type="journal article" date="2021" name="IMA Fungus">
        <title>Genomic characterization of three marine fungi, including Emericellopsis atlantica sp. nov. with signatures of a generalist lifestyle and marine biomass degradation.</title>
        <authorList>
            <person name="Hagestad O.C."/>
            <person name="Hou L."/>
            <person name="Andersen J.H."/>
            <person name="Hansen E.H."/>
            <person name="Altermark B."/>
            <person name="Li C."/>
            <person name="Kuhnert E."/>
            <person name="Cox R.J."/>
            <person name="Crous P.W."/>
            <person name="Spatafora J.W."/>
            <person name="Lail K."/>
            <person name="Amirebrahimi M."/>
            <person name="Lipzen A."/>
            <person name="Pangilinan J."/>
            <person name="Andreopoulos W."/>
            <person name="Hayes R.D."/>
            <person name="Ng V."/>
            <person name="Grigoriev I.V."/>
            <person name="Jackson S.A."/>
            <person name="Sutton T.D.S."/>
            <person name="Dobson A.D.W."/>
            <person name="Rama T."/>
        </authorList>
    </citation>
    <scope>NUCLEOTIDE SEQUENCE</scope>
    <source>
        <strain evidence="1">TRa3180A</strain>
    </source>
</reference>
<keyword evidence="2" id="KW-1185">Reference proteome</keyword>
<proteinExistence type="predicted"/>
<dbReference type="AlphaFoldDB" id="A0A9P7Z6J4"/>
<dbReference type="EMBL" id="MU253809">
    <property type="protein sequence ID" value="KAG9246324.1"/>
    <property type="molecule type" value="Genomic_DNA"/>
</dbReference>
<accession>A0A9P7Z6J4</accession>
<organism evidence="1 2">
    <name type="scientific">Calycina marina</name>
    <dbReference type="NCBI Taxonomy" id="1763456"/>
    <lineage>
        <taxon>Eukaryota</taxon>
        <taxon>Fungi</taxon>
        <taxon>Dikarya</taxon>
        <taxon>Ascomycota</taxon>
        <taxon>Pezizomycotina</taxon>
        <taxon>Leotiomycetes</taxon>
        <taxon>Helotiales</taxon>
        <taxon>Pezizellaceae</taxon>
        <taxon>Calycina</taxon>
    </lineage>
</organism>
<gene>
    <name evidence="1" type="ORF">BJ878DRAFT_561286</name>
</gene>
<dbReference type="Proteomes" id="UP000887226">
    <property type="component" value="Unassembled WGS sequence"/>
</dbReference>
<name>A0A9P7Z6J4_9HELO</name>
<evidence type="ECO:0000313" key="2">
    <source>
        <dbReference type="Proteomes" id="UP000887226"/>
    </source>
</evidence>
<protein>
    <submittedName>
        <fullName evidence="1">Uncharacterized protein</fullName>
    </submittedName>
</protein>
<sequence length="236" mass="27096">MSLRLDSEIATVEKADYRKLDRYCHMAATDGSDQWFKRVWSPLCFLRHFYDSSNPRAPILTCWVNQQELLAPQDVIFLDQSWEELGMADDDMGLNLNGTGPHFTVLACRKLDVNGQVIGIPLEHIANIEECFEREIGMTPVLIESIPIADLTPNPFRIRQTNLEDAAHSPKWASSAIKSQRIFLTTCDQTRSDCSAIGAMDGELRNNRHRKASMAYRLHNYQSDFRKLMYYYSTLL</sequence>
<evidence type="ECO:0000313" key="1">
    <source>
        <dbReference type="EMBL" id="KAG9246324.1"/>
    </source>
</evidence>